<evidence type="ECO:0000259" key="2">
    <source>
        <dbReference type="Pfam" id="PF18803"/>
    </source>
</evidence>
<evidence type="ECO:0000256" key="1">
    <source>
        <dbReference type="SAM" id="Coils"/>
    </source>
</evidence>
<proteinExistence type="predicted"/>
<dbReference type="EMBL" id="AZST01000702">
    <property type="protein sequence ID" value="KEP47583.1"/>
    <property type="molecule type" value="Genomic_DNA"/>
</dbReference>
<reference evidence="3 4" key="1">
    <citation type="submission" date="2013-12" db="EMBL/GenBank/DDBJ databases">
        <authorList>
            <person name="Cubeta M."/>
            <person name="Pakala S."/>
            <person name="Fedorova N."/>
            <person name="Thomas E."/>
            <person name="Dean R."/>
            <person name="Jabaji S."/>
            <person name="Neate S."/>
            <person name="Toda T."/>
            <person name="Tavantzis S."/>
            <person name="Vilgalys R."/>
            <person name="Bharathan N."/>
            <person name="Pakala S."/>
            <person name="Losada L.S."/>
            <person name="Zafar N."/>
            <person name="Nierman W."/>
        </authorList>
    </citation>
    <scope>NUCLEOTIDE SEQUENCE [LARGE SCALE GENOMIC DNA]</scope>
    <source>
        <strain evidence="3 4">123E</strain>
    </source>
</reference>
<feature type="coiled-coil region" evidence="1">
    <location>
        <begin position="646"/>
        <end position="673"/>
    </location>
</feature>
<dbReference type="Proteomes" id="UP000027456">
    <property type="component" value="Unassembled WGS sequence"/>
</dbReference>
<comment type="caution">
    <text evidence="3">The sequence shown here is derived from an EMBL/GenBank/DDBJ whole genome shotgun (WGS) entry which is preliminary data.</text>
</comment>
<dbReference type="InterPro" id="IPR041457">
    <property type="entry name" value="CxC2_KDZ-assoc"/>
</dbReference>
<name>A0A074RSA9_9AGAM</name>
<dbReference type="Pfam" id="PF18758">
    <property type="entry name" value="KDZ"/>
    <property type="match status" value="1"/>
</dbReference>
<dbReference type="Pfam" id="PF18803">
    <property type="entry name" value="CxC2"/>
    <property type="match status" value="1"/>
</dbReference>
<dbReference type="PANTHER" id="PTHR33096:SF1">
    <property type="entry name" value="CXC1-LIKE CYSTEINE CLUSTER ASSOCIATED WITH KDZ TRANSPOSASES DOMAIN-CONTAINING PROTEIN"/>
    <property type="match status" value="1"/>
</dbReference>
<gene>
    <name evidence="3" type="ORF">V565_150610</name>
</gene>
<accession>A0A074RSA9</accession>
<evidence type="ECO:0000313" key="3">
    <source>
        <dbReference type="EMBL" id="KEP47583.1"/>
    </source>
</evidence>
<feature type="domain" description="CxC2-like cysteine cluster KDZ transposase-associated" evidence="2">
    <location>
        <begin position="66"/>
        <end position="164"/>
    </location>
</feature>
<organism evidence="3 4">
    <name type="scientific">Rhizoctonia solani 123E</name>
    <dbReference type="NCBI Taxonomy" id="1423351"/>
    <lineage>
        <taxon>Eukaryota</taxon>
        <taxon>Fungi</taxon>
        <taxon>Dikarya</taxon>
        <taxon>Basidiomycota</taxon>
        <taxon>Agaricomycotina</taxon>
        <taxon>Agaricomycetes</taxon>
        <taxon>Cantharellales</taxon>
        <taxon>Ceratobasidiaceae</taxon>
        <taxon>Rhizoctonia</taxon>
    </lineage>
</organism>
<dbReference type="AlphaFoldDB" id="A0A074RSA9"/>
<dbReference type="OrthoDB" id="3192989at2759"/>
<keyword evidence="4" id="KW-1185">Reference proteome</keyword>
<protein>
    <recommendedName>
        <fullName evidence="2">CxC2-like cysteine cluster KDZ transposase-associated domain-containing protein</fullName>
    </recommendedName>
</protein>
<dbReference type="STRING" id="1423351.A0A074RSA9"/>
<dbReference type="PANTHER" id="PTHR33096">
    <property type="entry name" value="CXC2 DOMAIN-CONTAINING PROTEIN"/>
    <property type="match status" value="1"/>
</dbReference>
<keyword evidence="1" id="KW-0175">Coiled coil</keyword>
<sequence>MEYNSPAGALCICETPQGERFRCHDCITDHRFCRPCLKSLHRFLPHHRISRWDGITWTRSSLLAEGSHLNLSNHQGSCLRSPSRRLLLGDVNGFSEIEVTYCLCPNAAEPYVQLLRSSIMPCSTDKPSSGFTFRALRLFDFLAADAKLSCSRYHAVLQRQTNNIEPEEHPPRLRELLRVSRQWNFLQQLKRSGQSSTAPESLGCLALRCPACPRLDVNHTQDDISPSSRYLFAQQLSYDGSFQLVRKNKAADEFDICLTDGLSYWVDRIPYLNHLEANEETDYQQTTKNDSCNNHRAANDTWVRQSGVAETGVGAVTCARHTFFLPQGCVSYWKGERYVYTDFAIACVIAILMNEGAEDIGVFYDIFCHWSKNFWTRALRIQTPAGALQRPFRFYGGVPKYHLAGHIDSCYARYSLNNMHGVGRLDAEGCEMAEEQEEAWLVLHENLDDELTAKWSGMSTEPVLVNNKWTSTSRVCTVLDLNTKESARLMDSDSTEPGLTAPSWISEGIDIEKIQLKLRDDVIAFGEKLTDRQALEVHKRRVSLTSRINTHREHAALFIDLLPNKLSTTSVSQETGGQPEQAVLYLPSHLSRRLDKTERSTWAIDLEKIVRKAECFECLRRIRVACSQKSQMLIGKTKNARGEVANTRAQVMITRLEQRIKSAMAEYNRSFEALENLSVEADTLNPFKKVKDTDFTGLMSLLRGVRELEEGRKRLPWFWTVRETGLKSGKDEDEEETNDAIRVEWFRGRERFRRWQEEVLWLRRELASTLFSFAHSKDTWSKLSQSAYAGVHPGYRSYSRRQSDVYHGLLVSGLRKGLLVLKVCQFKTDQRI</sequence>
<evidence type="ECO:0000313" key="4">
    <source>
        <dbReference type="Proteomes" id="UP000027456"/>
    </source>
</evidence>
<dbReference type="HOGENOM" id="CLU_003703_13_2_1"/>
<dbReference type="InterPro" id="IPR040521">
    <property type="entry name" value="KDZ"/>
</dbReference>